<keyword evidence="1" id="KW-1133">Transmembrane helix</keyword>
<dbReference type="Pfam" id="PF06580">
    <property type="entry name" value="His_kinase"/>
    <property type="match status" value="1"/>
</dbReference>
<comment type="caution">
    <text evidence="3">The sequence shown here is derived from an EMBL/GenBank/DDBJ whole genome shotgun (WGS) entry which is preliminary data.</text>
</comment>
<accession>A0A4Q7VG80</accession>
<keyword evidence="3" id="KW-0418">Kinase</keyword>
<feature type="transmembrane region" description="Helical" evidence="1">
    <location>
        <begin position="34"/>
        <end position="51"/>
    </location>
</feature>
<dbReference type="PANTHER" id="PTHR34220:SF9">
    <property type="entry name" value="SIGNAL TRANSDUCTION HISTIDINE KINASE INTERNAL REGION DOMAIN-CONTAINING PROTEIN"/>
    <property type="match status" value="1"/>
</dbReference>
<evidence type="ECO:0000256" key="1">
    <source>
        <dbReference type="SAM" id="Phobius"/>
    </source>
</evidence>
<gene>
    <name evidence="3" type="ORF">EV670_2766</name>
</gene>
<feature type="transmembrane region" description="Helical" evidence="1">
    <location>
        <begin position="104"/>
        <end position="128"/>
    </location>
</feature>
<dbReference type="SMART" id="SM00387">
    <property type="entry name" value="HATPase_c"/>
    <property type="match status" value="1"/>
</dbReference>
<dbReference type="AlphaFoldDB" id="A0A4Q7VG80"/>
<feature type="domain" description="Histidine kinase" evidence="2">
    <location>
        <begin position="287"/>
        <end position="379"/>
    </location>
</feature>
<dbReference type="EMBL" id="SHKP01000007">
    <property type="protein sequence ID" value="RZT95019.1"/>
    <property type="molecule type" value="Genomic_DNA"/>
</dbReference>
<dbReference type="Gene3D" id="3.30.565.10">
    <property type="entry name" value="Histidine kinase-like ATPase, C-terminal domain"/>
    <property type="match status" value="1"/>
</dbReference>
<evidence type="ECO:0000313" key="4">
    <source>
        <dbReference type="Proteomes" id="UP000293671"/>
    </source>
</evidence>
<keyword evidence="1" id="KW-0472">Membrane</keyword>
<keyword evidence="3" id="KW-0808">Transferase</keyword>
<organism evidence="3 4">
    <name type="scientific">Rivibacter subsaxonicus</name>
    <dbReference type="NCBI Taxonomy" id="457575"/>
    <lineage>
        <taxon>Bacteria</taxon>
        <taxon>Pseudomonadati</taxon>
        <taxon>Pseudomonadota</taxon>
        <taxon>Betaproteobacteria</taxon>
        <taxon>Burkholderiales</taxon>
        <taxon>Rivibacter</taxon>
    </lineage>
</organism>
<dbReference type="GO" id="GO:0000155">
    <property type="term" value="F:phosphorelay sensor kinase activity"/>
    <property type="evidence" value="ECO:0007669"/>
    <property type="project" value="InterPro"/>
</dbReference>
<dbReference type="InterPro" id="IPR036890">
    <property type="entry name" value="HATPase_C_sf"/>
</dbReference>
<proteinExistence type="predicted"/>
<dbReference type="PANTHER" id="PTHR34220">
    <property type="entry name" value="SENSOR HISTIDINE KINASE YPDA"/>
    <property type="match status" value="1"/>
</dbReference>
<dbReference type="Proteomes" id="UP000293671">
    <property type="component" value="Unassembled WGS sequence"/>
</dbReference>
<name>A0A4Q7VG80_9BURK</name>
<dbReference type="PROSITE" id="PS50109">
    <property type="entry name" value="HIS_KIN"/>
    <property type="match status" value="1"/>
</dbReference>
<dbReference type="OrthoDB" id="2514702at2"/>
<dbReference type="SUPFAM" id="SSF55874">
    <property type="entry name" value="ATPase domain of HSP90 chaperone/DNA topoisomerase II/histidine kinase"/>
    <property type="match status" value="1"/>
</dbReference>
<dbReference type="GO" id="GO:0016020">
    <property type="term" value="C:membrane"/>
    <property type="evidence" value="ECO:0007669"/>
    <property type="project" value="InterPro"/>
</dbReference>
<dbReference type="InterPro" id="IPR050640">
    <property type="entry name" value="Bact_2-comp_sensor_kinase"/>
</dbReference>
<feature type="transmembrane region" description="Helical" evidence="1">
    <location>
        <begin position="270"/>
        <end position="292"/>
    </location>
</feature>
<reference evidence="3 4" key="1">
    <citation type="submission" date="2019-02" db="EMBL/GenBank/DDBJ databases">
        <title>Genomic Encyclopedia of Type Strains, Phase IV (KMG-IV): sequencing the most valuable type-strain genomes for metagenomic binning, comparative biology and taxonomic classification.</title>
        <authorList>
            <person name="Goeker M."/>
        </authorList>
    </citation>
    <scope>NUCLEOTIDE SEQUENCE [LARGE SCALE GENOMIC DNA]</scope>
    <source>
        <strain evidence="3 4">DSM 19570</strain>
    </source>
</reference>
<dbReference type="InterPro" id="IPR010559">
    <property type="entry name" value="Sig_transdc_His_kin_internal"/>
</dbReference>
<protein>
    <submittedName>
        <fullName evidence="3">Histidine kinase</fullName>
    </submittedName>
</protein>
<dbReference type="RefSeq" id="WP_130433088.1">
    <property type="nucleotide sequence ID" value="NZ_SHKP01000007.1"/>
</dbReference>
<evidence type="ECO:0000259" key="2">
    <source>
        <dbReference type="PROSITE" id="PS50109"/>
    </source>
</evidence>
<sequence>MIVRSVEAGMVDGRSNSRDAWQTGRWQQIAREELRALLVVVAVVGMLALFRSTARIGFQPTFDGHEFLIGWWGDLLSHIHFALPMLAIVQTARRLGPDEGRRRWLALGAALAIAAALAALARCVFLLHEGGIERPEFWPLWSQTAIRFAVPALMLLVVAEYHRRQLRSLEAMRAAEADRESLERASLQARLRTLEAQIEPHFLFNTLANVRRLYDTDPTAGDAMLARLIDYLRFALPSMRDESPTLDREARMIEAYLELQRVRMGRRLDFSINVPAALGAIAVPPMMLLTLVENAIKHGLAPMREGGRIEVGARLEGTRLRLQVADTGRGFGGDTAGGGTGLANIRARLAAMFGPRGELSLQAREPRGLVATIKLPVSVS</sequence>
<feature type="transmembrane region" description="Helical" evidence="1">
    <location>
        <begin position="140"/>
        <end position="159"/>
    </location>
</feature>
<keyword evidence="1" id="KW-0812">Transmembrane</keyword>
<dbReference type="Pfam" id="PF02518">
    <property type="entry name" value="HATPase_c"/>
    <property type="match status" value="1"/>
</dbReference>
<evidence type="ECO:0000313" key="3">
    <source>
        <dbReference type="EMBL" id="RZT95019.1"/>
    </source>
</evidence>
<dbReference type="InterPro" id="IPR005467">
    <property type="entry name" value="His_kinase_dom"/>
</dbReference>
<keyword evidence="4" id="KW-1185">Reference proteome</keyword>
<dbReference type="InterPro" id="IPR003594">
    <property type="entry name" value="HATPase_dom"/>
</dbReference>
<feature type="transmembrane region" description="Helical" evidence="1">
    <location>
        <begin position="71"/>
        <end position="92"/>
    </location>
</feature>